<evidence type="ECO:0000313" key="4">
    <source>
        <dbReference type="Proteomes" id="UP000000763"/>
    </source>
</evidence>
<reference evidence="4" key="4">
    <citation type="journal article" date="2008" name="Nucleic Acids Res.">
        <title>The rice annotation project database (RAP-DB): 2008 update.</title>
        <authorList>
            <consortium name="The rice annotation project (RAP)"/>
        </authorList>
    </citation>
    <scope>GENOME REANNOTATION</scope>
    <source>
        <strain evidence="4">cv. Nipponbare</strain>
    </source>
</reference>
<dbReference type="EMBL" id="AP005704">
    <property type="protein sequence ID" value="BAD29148.1"/>
    <property type="molecule type" value="Genomic_DNA"/>
</dbReference>
<gene>
    <name evidence="2" type="ORF">OJ1104_G11.34</name>
    <name evidence="3" type="ORF">P0448B03.7</name>
</gene>
<proteinExistence type="predicted"/>
<evidence type="ECO:0000313" key="2">
    <source>
        <dbReference type="EMBL" id="BAD28352.1"/>
    </source>
</evidence>
<dbReference type="AlphaFoldDB" id="Q6EQC2"/>
<feature type="region of interest" description="Disordered" evidence="1">
    <location>
        <begin position="36"/>
        <end position="57"/>
    </location>
</feature>
<dbReference type="Proteomes" id="UP000000763">
    <property type="component" value="Chromosome 9"/>
</dbReference>
<dbReference type="EMBL" id="AP005091">
    <property type="protein sequence ID" value="BAD28352.1"/>
    <property type="molecule type" value="Genomic_DNA"/>
</dbReference>
<reference evidence="2" key="1">
    <citation type="submission" date="2002-04" db="EMBL/GenBank/DDBJ databases">
        <title>Oryza sativa nipponbare(GA3) genomic DNA, chromosome 9, BAC clone:OJ1104_G11.</title>
        <authorList>
            <person name="Sasaki T."/>
            <person name="Matsumoto T."/>
            <person name="Hattori M."/>
            <person name="Sakaki Y."/>
            <person name="Katayose Y."/>
        </authorList>
    </citation>
    <scope>NUCLEOTIDE SEQUENCE</scope>
</reference>
<evidence type="ECO:0000256" key="1">
    <source>
        <dbReference type="SAM" id="MobiDB-lite"/>
    </source>
</evidence>
<reference evidence="3" key="2">
    <citation type="submission" date="2002-09" db="EMBL/GenBank/DDBJ databases">
        <title>Oryza sativa nipponbare(GA3) genomic DNA, chromosome 9, PAC clone:P0448B03.</title>
        <authorList>
            <person name="Sasaki T."/>
            <person name="Matsumoto T."/>
            <person name="Katayose Y."/>
        </authorList>
    </citation>
    <scope>NUCLEOTIDE SEQUENCE</scope>
</reference>
<name>Q6EQC2_ORYSJ</name>
<sequence length="78" mass="9009">MARGGMTSAVKLVDGCRAVRGGGARAADVGWRRRYEKEERRSERREQASERRSAAIRDERRSVDRWMQWEDPSSNLSL</sequence>
<reference evidence="4" key="3">
    <citation type="journal article" date="2005" name="Nature">
        <title>The map-based sequence of the rice genome.</title>
        <authorList>
            <consortium name="International rice genome sequencing project (IRGSP)"/>
            <person name="Matsumoto T."/>
            <person name="Wu J."/>
            <person name="Kanamori H."/>
            <person name="Katayose Y."/>
            <person name="Fujisawa M."/>
            <person name="Namiki N."/>
            <person name="Mizuno H."/>
            <person name="Yamamoto K."/>
            <person name="Antonio B.A."/>
            <person name="Baba T."/>
            <person name="Sakata K."/>
            <person name="Nagamura Y."/>
            <person name="Aoki H."/>
            <person name="Arikawa K."/>
            <person name="Arita K."/>
            <person name="Bito T."/>
            <person name="Chiden Y."/>
            <person name="Fujitsuka N."/>
            <person name="Fukunaka R."/>
            <person name="Hamada M."/>
            <person name="Harada C."/>
            <person name="Hayashi A."/>
            <person name="Hijishita S."/>
            <person name="Honda M."/>
            <person name="Hosokawa S."/>
            <person name="Ichikawa Y."/>
            <person name="Idonuma A."/>
            <person name="Iijima M."/>
            <person name="Ikeda M."/>
            <person name="Ikeno M."/>
            <person name="Ito K."/>
            <person name="Ito S."/>
            <person name="Ito T."/>
            <person name="Ito Y."/>
            <person name="Ito Y."/>
            <person name="Iwabuchi A."/>
            <person name="Kamiya K."/>
            <person name="Karasawa W."/>
            <person name="Kurita K."/>
            <person name="Katagiri S."/>
            <person name="Kikuta A."/>
            <person name="Kobayashi H."/>
            <person name="Kobayashi N."/>
            <person name="Machita K."/>
            <person name="Maehara T."/>
            <person name="Masukawa M."/>
            <person name="Mizubayashi T."/>
            <person name="Mukai Y."/>
            <person name="Nagasaki H."/>
            <person name="Nagata Y."/>
            <person name="Naito S."/>
            <person name="Nakashima M."/>
            <person name="Nakama Y."/>
            <person name="Nakamichi Y."/>
            <person name="Nakamura M."/>
            <person name="Meguro A."/>
            <person name="Negishi M."/>
            <person name="Ohta I."/>
            <person name="Ohta T."/>
            <person name="Okamoto M."/>
            <person name="Ono N."/>
            <person name="Saji S."/>
            <person name="Sakaguchi M."/>
            <person name="Sakai K."/>
            <person name="Shibata M."/>
            <person name="Shimokawa T."/>
            <person name="Song J."/>
            <person name="Takazaki Y."/>
            <person name="Terasawa K."/>
            <person name="Tsugane M."/>
            <person name="Tsuji K."/>
            <person name="Ueda S."/>
            <person name="Waki K."/>
            <person name="Yamagata H."/>
            <person name="Yamamoto M."/>
            <person name="Yamamoto S."/>
            <person name="Yamane H."/>
            <person name="Yoshiki S."/>
            <person name="Yoshihara R."/>
            <person name="Yukawa K."/>
            <person name="Zhong H."/>
            <person name="Yano M."/>
            <person name="Yuan Q."/>
            <person name="Ouyang S."/>
            <person name="Liu J."/>
            <person name="Jones K.M."/>
            <person name="Gansberger K."/>
            <person name="Moffat K."/>
            <person name="Hill J."/>
            <person name="Bera J."/>
            <person name="Fadrosh D."/>
            <person name="Jin S."/>
            <person name="Johri S."/>
            <person name="Kim M."/>
            <person name="Overton L."/>
            <person name="Reardon M."/>
            <person name="Tsitrin T."/>
            <person name="Vuong H."/>
            <person name="Weaver B."/>
            <person name="Ciecko A."/>
            <person name="Tallon L."/>
            <person name="Jackson J."/>
            <person name="Pai G."/>
            <person name="Aken S.V."/>
            <person name="Utterback T."/>
            <person name="Reidmuller S."/>
            <person name="Feldblyum T."/>
            <person name="Hsiao J."/>
            <person name="Zismann V."/>
            <person name="Iobst S."/>
            <person name="de Vazeille A.R."/>
            <person name="Buell C.R."/>
            <person name="Ying K."/>
            <person name="Li Y."/>
            <person name="Lu T."/>
            <person name="Huang Y."/>
            <person name="Zhao Q."/>
            <person name="Feng Q."/>
            <person name="Zhang L."/>
            <person name="Zhu J."/>
            <person name="Weng Q."/>
            <person name="Mu J."/>
            <person name="Lu Y."/>
            <person name="Fan D."/>
            <person name="Liu Y."/>
            <person name="Guan J."/>
            <person name="Zhang Y."/>
            <person name="Yu S."/>
            <person name="Liu X."/>
            <person name="Zhang Y."/>
            <person name="Hong G."/>
            <person name="Han B."/>
            <person name="Choisne N."/>
            <person name="Demange N."/>
            <person name="Orjeda G."/>
            <person name="Samain S."/>
            <person name="Cattolico L."/>
            <person name="Pelletier E."/>
            <person name="Couloux A."/>
            <person name="Segurens B."/>
            <person name="Wincker P."/>
            <person name="D'Hont A."/>
            <person name="Scarpelli C."/>
            <person name="Weissenbach J."/>
            <person name="Salanoubat M."/>
            <person name="Quetier F."/>
            <person name="Yu Y."/>
            <person name="Kim H.R."/>
            <person name="Rambo T."/>
            <person name="Currie J."/>
            <person name="Collura K."/>
            <person name="Luo M."/>
            <person name="Yang T."/>
            <person name="Ammiraju J.S.S."/>
            <person name="Engler F."/>
            <person name="Soderlund C."/>
            <person name="Wing R.A."/>
            <person name="Palmer L.E."/>
            <person name="de la Bastide M."/>
            <person name="Spiegel L."/>
            <person name="Nascimento L."/>
            <person name="Zutavern T."/>
            <person name="O'Shaughnessy A."/>
            <person name="Dike S."/>
            <person name="Dedhia N."/>
            <person name="Preston R."/>
            <person name="Balija V."/>
            <person name="McCombie W.R."/>
            <person name="Chow T."/>
            <person name="Chen H."/>
            <person name="Chung M."/>
            <person name="Chen C."/>
            <person name="Shaw J."/>
            <person name="Wu H."/>
            <person name="Hsiao K."/>
            <person name="Chao Y."/>
            <person name="Chu M."/>
            <person name="Cheng C."/>
            <person name="Hour A."/>
            <person name="Lee P."/>
            <person name="Lin S."/>
            <person name="Lin Y."/>
            <person name="Liou J."/>
            <person name="Liu S."/>
            <person name="Hsing Y."/>
            <person name="Raghuvanshi S."/>
            <person name="Mohanty A."/>
            <person name="Bharti A.K."/>
            <person name="Gaur A."/>
            <person name="Gupta V."/>
            <person name="Kumar D."/>
            <person name="Ravi V."/>
            <person name="Vij S."/>
            <person name="Kapur A."/>
            <person name="Khurana P."/>
            <person name="Khurana P."/>
            <person name="Khurana J.P."/>
            <person name="Tyagi A.K."/>
            <person name="Gaikwad K."/>
            <person name="Singh A."/>
            <person name="Dalal V."/>
            <person name="Srivastava S."/>
            <person name="Dixit A."/>
            <person name="Pal A.K."/>
            <person name="Ghazi I.A."/>
            <person name="Yadav M."/>
            <person name="Pandit A."/>
            <person name="Bhargava A."/>
            <person name="Sureshbabu K."/>
            <person name="Batra K."/>
            <person name="Sharma T.R."/>
            <person name="Mohapatra T."/>
            <person name="Singh N.K."/>
            <person name="Messing J."/>
            <person name="Nelson A.B."/>
            <person name="Fuks G."/>
            <person name="Kavchok S."/>
            <person name="Keizer G."/>
            <person name="Linton E."/>
            <person name="Llaca V."/>
            <person name="Song R."/>
            <person name="Tanyolac B."/>
            <person name="Young S."/>
            <person name="Ho-Il K."/>
            <person name="Hahn J.H."/>
            <person name="Sangsakoo G."/>
            <person name="Vanavichit A."/>
            <person name="de Mattos Luiz.A.T."/>
            <person name="Zimmer P.D."/>
            <person name="Malone G."/>
            <person name="Dellagostin O."/>
            <person name="de Oliveira A.C."/>
            <person name="Bevan M."/>
            <person name="Bancroft I."/>
            <person name="Minx P."/>
            <person name="Cordum H."/>
            <person name="Wilson R."/>
            <person name="Cheng Z."/>
            <person name="Jin W."/>
            <person name="Jiang J."/>
            <person name="Leong S.A."/>
            <person name="Iwama H."/>
            <person name="Gojobori T."/>
            <person name="Itoh T."/>
            <person name="Niimura Y."/>
            <person name="Fujii Y."/>
            <person name="Habara T."/>
            <person name="Sakai H."/>
            <person name="Sato Y."/>
            <person name="Wilson G."/>
            <person name="Kumar K."/>
            <person name="McCouch S."/>
            <person name="Juretic N."/>
            <person name="Hoen D."/>
            <person name="Wright S."/>
            <person name="Bruskiewich R."/>
            <person name="Bureau T."/>
            <person name="Miyao A."/>
            <person name="Hirochika H."/>
            <person name="Nishikawa T."/>
            <person name="Kadowaki K."/>
            <person name="Sugiura M."/>
            <person name="Burr B."/>
            <person name="Sasaki T."/>
        </authorList>
    </citation>
    <scope>NUCLEOTIDE SEQUENCE [LARGE SCALE GENOMIC DNA]</scope>
    <source>
        <strain evidence="4">cv. Nipponbare</strain>
    </source>
</reference>
<accession>Q6EQC2</accession>
<evidence type="ECO:0000313" key="3">
    <source>
        <dbReference type="EMBL" id="BAD29148.1"/>
    </source>
</evidence>
<protein>
    <submittedName>
        <fullName evidence="3">Uncharacterized protein</fullName>
    </submittedName>
</protein>
<organism evidence="3 4">
    <name type="scientific">Oryza sativa subsp. japonica</name>
    <name type="common">Rice</name>
    <dbReference type="NCBI Taxonomy" id="39947"/>
    <lineage>
        <taxon>Eukaryota</taxon>
        <taxon>Viridiplantae</taxon>
        <taxon>Streptophyta</taxon>
        <taxon>Embryophyta</taxon>
        <taxon>Tracheophyta</taxon>
        <taxon>Spermatophyta</taxon>
        <taxon>Magnoliopsida</taxon>
        <taxon>Liliopsida</taxon>
        <taxon>Poales</taxon>
        <taxon>Poaceae</taxon>
        <taxon>BOP clade</taxon>
        <taxon>Oryzoideae</taxon>
        <taxon>Oryzeae</taxon>
        <taxon>Oryzinae</taxon>
        <taxon>Oryza</taxon>
        <taxon>Oryza sativa</taxon>
    </lineage>
</organism>